<protein>
    <recommendedName>
        <fullName evidence="2">DUF4303 domain-containing protein</fullName>
    </recommendedName>
</protein>
<dbReference type="InterPro" id="IPR025409">
    <property type="entry name" value="DUF4303"/>
</dbReference>
<evidence type="ECO:0008006" key="2">
    <source>
        <dbReference type="Google" id="ProtNLM"/>
    </source>
</evidence>
<organism evidence="1">
    <name type="scientific">marine sediment metagenome</name>
    <dbReference type="NCBI Taxonomy" id="412755"/>
    <lineage>
        <taxon>unclassified sequences</taxon>
        <taxon>metagenomes</taxon>
        <taxon>ecological metagenomes</taxon>
    </lineage>
</organism>
<dbReference type="AlphaFoldDB" id="A0A0F9Q3H7"/>
<accession>A0A0F9Q3H7</accession>
<name>A0A0F9Q3H7_9ZZZZ</name>
<dbReference type="Pfam" id="PF14136">
    <property type="entry name" value="DUF4303"/>
    <property type="match status" value="1"/>
</dbReference>
<dbReference type="EMBL" id="LAZR01002321">
    <property type="protein sequence ID" value="KKN31547.1"/>
    <property type="molecule type" value="Genomic_DNA"/>
</dbReference>
<gene>
    <name evidence="1" type="ORF">LCGC14_0822850</name>
</gene>
<sequence length="197" mass="23229">MLDTKNFEKTLYQDTKKAFKNIIQKYGNDLYVMGFYHTGSYSLLPMFNTLSDLKKVFEAEYNNDVSSFYMAKWNPEDYPMLEDYSEYFDETTLECQKLEDSIDLFQSDIEAMDNWHQWLTTMEKVLIQLDAEGIFSNGIEREKITLAILAYDEEESIQFKRIKRLNPPTVLAQIQADFEAMVSEREKCEQEALNAFN</sequence>
<reference evidence="1" key="1">
    <citation type="journal article" date="2015" name="Nature">
        <title>Complex archaea that bridge the gap between prokaryotes and eukaryotes.</title>
        <authorList>
            <person name="Spang A."/>
            <person name="Saw J.H."/>
            <person name="Jorgensen S.L."/>
            <person name="Zaremba-Niedzwiedzka K."/>
            <person name="Martijn J."/>
            <person name="Lind A.E."/>
            <person name="van Eijk R."/>
            <person name="Schleper C."/>
            <person name="Guy L."/>
            <person name="Ettema T.J."/>
        </authorList>
    </citation>
    <scope>NUCLEOTIDE SEQUENCE</scope>
</reference>
<evidence type="ECO:0000313" key="1">
    <source>
        <dbReference type="EMBL" id="KKN31547.1"/>
    </source>
</evidence>
<comment type="caution">
    <text evidence="1">The sequence shown here is derived from an EMBL/GenBank/DDBJ whole genome shotgun (WGS) entry which is preliminary data.</text>
</comment>
<proteinExistence type="predicted"/>